<dbReference type="GO" id="GO:0006351">
    <property type="term" value="P:DNA-templated transcription"/>
    <property type="evidence" value="ECO:0007669"/>
    <property type="project" value="InterPro"/>
</dbReference>
<dbReference type="Pfam" id="PF04082">
    <property type="entry name" value="Fungal_trans"/>
    <property type="match status" value="1"/>
</dbReference>
<evidence type="ECO:0000259" key="8">
    <source>
        <dbReference type="Pfam" id="PF04082"/>
    </source>
</evidence>
<dbReference type="GO" id="GO:0008270">
    <property type="term" value="F:zinc ion binding"/>
    <property type="evidence" value="ECO:0007669"/>
    <property type="project" value="UniProtKB-KW"/>
</dbReference>
<evidence type="ECO:0000313" key="10">
    <source>
        <dbReference type="Proteomes" id="UP001345827"/>
    </source>
</evidence>
<dbReference type="AlphaFoldDB" id="A0AAV9Q4B4"/>
<feature type="compositionally biased region" description="Basic and acidic residues" evidence="7">
    <location>
        <begin position="97"/>
        <end position="106"/>
    </location>
</feature>
<gene>
    <name evidence="9" type="ORF">LTR25_005601</name>
</gene>
<dbReference type="CDD" id="cd12148">
    <property type="entry name" value="fungal_TF_MHR"/>
    <property type="match status" value="1"/>
</dbReference>
<feature type="region of interest" description="Disordered" evidence="7">
    <location>
        <begin position="88"/>
        <end position="121"/>
    </location>
</feature>
<dbReference type="InterPro" id="IPR007219">
    <property type="entry name" value="XnlR_reg_dom"/>
</dbReference>
<evidence type="ECO:0000256" key="6">
    <source>
        <dbReference type="ARBA" id="ARBA00023242"/>
    </source>
</evidence>
<dbReference type="PANTHER" id="PTHR40626:SF7">
    <property type="entry name" value="TRANSCRIPTION FACTOR, PUTATIVE (AFU_ORTHOLOGUE AFUA_1G04110)-RELATED"/>
    <property type="match status" value="1"/>
</dbReference>
<reference evidence="9 10" key="1">
    <citation type="submission" date="2023-06" db="EMBL/GenBank/DDBJ databases">
        <title>Black Yeasts Isolated from many extreme environments.</title>
        <authorList>
            <person name="Coleine C."/>
            <person name="Stajich J.E."/>
            <person name="Selbmann L."/>
        </authorList>
    </citation>
    <scope>NUCLEOTIDE SEQUENCE [LARGE SCALE GENOMIC DNA]</scope>
    <source>
        <strain evidence="9 10">CCFEE 5887</strain>
    </source>
</reference>
<dbReference type="Proteomes" id="UP001345827">
    <property type="component" value="Unassembled WGS sequence"/>
</dbReference>
<keyword evidence="3" id="KW-0677">Repeat</keyword>
<evidence type="ECO:0000256" key="5">
    <source>
        <dbReference type="ARBA" id="ARBA00022833"/>
    </source>
</evidence>
<evidence type="ECO:0000256" key="1">
    <source>
        <dbReference type="ARBA" id="ARBA00004123"/>
    </source>
</evidence>
<comment type="subcellular location">
    <subcellularLocation>
        <location evidence="1">Nucleus</location>
    </subcellularLocation>
</comment>
<comment type="caution">
    <text evidence="9">The sequence shown here is derived from an EMBL/GenBank/DDBJ whole genome shotgun (WGS) entry which is preliminary data.</text>
</comment>
<sequence>MANHQFRSSDSAQPKTQLGTIPPRDQQENLIMQEDLSTEQSGIVAPTNDIVFPNLDFFDPFLGLTYGTSETFGFDEDLGQLETISPLTQLGGSDTQQNDHARRKNNDGGAIAPFNTQPPLSTLPYEARTTSERVAAPFLDRATKCLDNPSLISKPSPGSTSSTTSSMPRVVKPSKYKRVVFGINATTRMLLYTDLSTRLTQDELWDFEFPDATTLDKCLRSYADAFHVHLPILHLSTLAVSETPSPLVLMICAIGALYRLERKLATSTYRKASQAFNRSISSWLAVNESLISIDECRPWPEEKSDSTSLPLWMMQTRFLLAAFSSLNGNAGLIKRAFTLLGAQWIVSLFFRESSDF</sequence>
<feature type="domain" description="Xylanolytic transcriptional activator regulatory" evidence="8">
    <location>
        <begin position="219"/>
        <end position="334"/>
    </location>
</feature>
<keyword evidence="10" id="KW-1185">Reference proteome</keyword>
<evidence type="ECO:0000313" key="9">
    <source>
        <dbReference type="EMBL" id="KAK5535699.1"/>
    </source>
</evidence>
<organism evidence="9 10">
    <name type="scientific">Vermiconidia calcicola</name>
    <dbReference type="NCBI Taxonomy" id="1690605"/>
    <lineage>
        <taxon>Eukaryota</taxon>
        <taxon>Fungi</taxon>
        <taxon>Dikarya</taxon>
        <taxon>Ascomycota</taxon>
        <taxon>Pezizomycotina</taxon>
        <taxon>Dothideomycetes</taxon>
        <taxon>Dothideomycetidae</taxon>
        <taxon>Mycosphaerellales</taxon>
        <taxon>Extremaceae</taxon>
        <taxon>Vermiconidia</taxon>
    </lineage>
</organism>
<keyword evidence="6" id="KW-0539">Nucleus</keyword>
<dbReference type="GO" id="GO:0000981">
    <property type="term" value="F:DNA-binding transcription factor activity, RNA polymerase II-specific"/>
    <property type="evidence" value="ECO:0007669"/>
    <property type="project" value="InterPro"/>
</dbReference>
<evidence type="ECO:0000256" key="3">
    <source>
        <dbReference type="ARBA" id="ARBA00022737"/>
    </source>
</evidence>
<dbReference type="EMBL" id="JAXLQG010000009">
    <property type="protein sequence ID" value="KAK5535699.1"/>
    <property type="molecule type" value="Genomic_DNA"/>
</dbReference>
<feature type="compositionally biased region" description="Low complexity" evidence="7">
    <location>
        <begin position="150"/>
        <end position="168"/>
    </location>
</feature>
<evidence type="ECO:0000256" key="4">
    <source>
        <dbReference type="ARBA" id="ARBA00022771"/>
    </source>
</evidence>
<keyword evidence="5" id="KW-0862">Zinc</keyword>
<dbReference type="InterPro" id="IPR051059">
    <property type="entry name" value="VerF-like"/>
</dbReference>
<proteinExistence type="predicted"/>
<keyword evidence="2" id="KW-0479">Metal-binding</keyword>
<protein>
    <recommendedName>
        <fullName evidence="8">Xylanolytic transcriptional activator regulatory domain-containing protein</fullName>
    </recommendedName>
</protein>
<dbReference type="GO" id="GO:0000785">
    <property type="term" value="C:chromatin"/>
    <property type="evidence" value="ECO:0007669"/>
    <property type="project" value="TreeGrafter"/>
</dbReference>
<feature type="region of interest" description="Disordered" evidence="7">
    <location>
        <begin position="149"/>
        <end position="169"/>
    </location>
</feature>
<dbReference type="GO" id="GO:0000978">
    <property type="term" value="F:RNA polymerase II cis-regulatory region sequence-specific DNA binding"/>
    <property type="evidence" value="ECO:0007669"/>
    <property type="project" value="InterPro"/>
</dbReference>
<dbReference type="GO" id="GO:0005634">
    <property type="term" value="C:nucleus"/>
    <property type="evidence" value="ECO:0007669"/>
    <property type="project" value="UniProtKB-SubCell"/>
</dbReference>
<evidence type="ECO:0000256" key="7">
    <source>
        <dbReference type="SAM" id="MobiDB-lite"/>
    </source>
</evidence>
<feature type="region of interest" description="Disordered" evidence="7">
    <location>
        <begin position="1"/>
        <end position="25"/>
    </location>
</feature>
<name>A0AAV9Q4B4_9PEZI</name>
<feature type="compositionally biased region" description="Polar residues" evidence="7">
    <location>
        <begin position="1"/>
        <end position="19"/>
    </location>
</feature>
<keyword evidence="4" id="KW-0863">Zinc-finger</keyword>
<dbReference type="PANTHER" id="PTHR40626">
    <property type="entry name" value="MIP31509P"/>
    <property type="match status" value="1"/>
</dbReference>
<accession>A0AAV9Q4B4</accession>
<evidence type="ECO:0000256" key="2">
    <source>
        <dbReference type="ARBA" id="ARBA00022723"/>
    </source>
</evidence>